<dbReference type="Proteomes" id="UP000789901">
    <property type="component" value="Unassembled WGS sequence"/>
</dbReference>
<gene>
    <name evidence="1" type="ORF">GMARGA_LOCUS35448</name>
</gene>
<feature type="non-terminal residue" evidence="1">
    <location>
        <position position="1"/>
    </location>
</feature>
<sequence length="46" mass="5151">VSEIEQHVTNSGNTSIASSFESQLDDFFEYAKKTQTSQPDSLQEVK</sequence>
<evidence type="ECO:0000313" key="1">
    <source>
        <dbReference type="EMBL" id="CAG8841472.1"/>
    </source>
</evidence>
<proteinExistence type="predicted"/>
<evidence type="ECO:0000313" key="2">
    <source>
        <dbReference type="Proteomes" id="UP000789901"/>
    </source>
</evidence>
<organism evidence="1 2">
    <name type="scientific">Gigaspora margarita</name>
    <dbReference type="NCBI Taxonomy" id="4874"/>
    <lineage>
        <taxon>Eukaryota</taxon>
        <taxon>Fungi</taxon>
        <taxon>Fungi incertae sedis</taxon>
        <taxon>Mucoromycota</taxon>
        <taxon>Glomeromycotina</taxon>
        <taxon>Glomeromycetes</taxon>
        <taxon>Diversisporales</taxon>
        <taxon>Gigasporaceae</taxon>
        <taxon>Gigaspora</taxon>
    </lineage>
</organism>
<accession>A0ABN7WV67</accession>
<comment type="caution">
    <text evidence="1">The sequence shown here is derived from an EMBL/GenBank/DDBJ whole genome shotgun (WGS) entry which is preliminary data.</text>
</comment>
<reference evidence="1 2" key="1">
    <citation type="submission" date="2021-06" db="EMBL/GenBank/DDBJ databases">
        <authorList>
            <person name="Kallberg Y."/>
            <person name="Tangrot J."/>
            <person name="Rosling A."/>
        </authorList>
    </citation>
    <scope>NUCLEOTIDE SEQUENCE [LARGE SCALE GENOMIC DNA]</scope>
    <source>
        <strain evidence="1 2">120-4 pot B 10/14</strain>
    </source>
</reference>
<name>A0ABN7WV67_GIGMA</name>
<feature type="non-terminal residue" evidence="1">
    <location>
        <position position="46"/>
    </location>
</feature>
<protein>
    <submittedName>
        <fullName evidence="1">29141_t:CDS:1</fullName>
    </submittedName>
</protein>
<keyword evidence="2" id="KW-1185">Reference proteome</keyword>
<dbReference type="EMBL" id="CAJVQB010065940">
    <property type="protein sequence ID" value="CAG8841472.1"/>
    <property type="molecule type" value="Genomic_DNA"/>
</dbReference>